<comment type="similarity">
    <text evidence="1 3">Belongs to the gamma-glutamylcyclotransferase family.</text>
</comment>
<sequence>MPFGTAGPSRGTGTPARAWCRPGCGATIGPPFERRRGARRKHARHPMSTLVFVYGTLKQGFPNFHRNPGRRIGGVYRTRQRLPLYVAGLPDEACAPWLVHQPGQGFQVPGELYEMPDEAMPGLDAFEEAGLPWGYERLRIEVEAVDDPSEVVTAWAYLKRPQQLSACPTLQGPFEAYTPALAAGYWLQGATP</sequence>
<feature type="domain" description="Gamma-glutamylcyclotransferase AIG2-like" evidence="4">
    <location>
        <begin position="51"/>
        <end position="164"/>
    </location>
</feature>
<dbReference type="GO" id="GO:0061929">
    <property type="term" value="F:gamma-glutamylaminecyclotransferase activity"/>
    <property type="evidence" value="ECO:0007669"/>
    <property type="project" value="InterPro"/>
</dbReference>
<name>A0A2S5T4L5_9BURK</name>
<organism evidence="5 6">
    <name type="scientific">Caldimonas thermodepolymerans</name>
    <dbReference type="NCBI Taxonomy" id="215580"/>
    <lineage>
        <taxon>Bacteria</taxon>
        <taxon>Pseudomonadati</taxon>
        <taxon>Pseudomonadota</taxon>
        <taxon>Betaproteobacteria</taxon>
        <taxon>Burkholderiales</taxon>
        <taxon>Sphaerotilaceae</taxon>
        <taxon>Caldimonas</taxon>
    </lineage>
</organism>
<dbReference type="PANTHER" id="PTHR12510:SF4">
    <property type="entry name" value="GAMMA-GLUTAMYLAMINECYCLOTRANSFERASE"/>
    <property type="match status" value="1"/>
</dbReference>
<accession>A0A2S5T4L5</accession>
<evidence type="ECO:0000256" key="1">
    <source>
        <dbReference type="ARBA" id="ARBA00008861"/>
    </source>
</evidence>
<dbReference type="InterPro" id="IPR009288">
    <property type="entry name" value="AIG2-like_dom"/>
</dbReference>
<gene>
    <name evidence="5" type="ORF">C1702_08675</name>
</gene>
<dbReference type="SUPFAM" id="SSF110857">
    <property type="entry name" value="Gamma-glutamyl cyclotransferase-like"/>
    <property type="match status" value="1"/>
</dbReference>
<dbReference type="CDD" id="cd06661">
    <property type="entry name" value="GGCT_like"/>
    <property type="match status" value="1"/>
</dbReference>
<dbReference type="AlphaFoldDB" id="A0A2S5T4L5"/>
<dbReference type="Proteomes" id="UP000239406">
    <property type="component" value="Unassembled WGS sequence"/>
</dbReference>
<evidence type="ECO:0000313" key="6">
    <source>
        <dbReference type="Proteomes" id="UP000239406"/>
    </source>
</evidence>
<dbReference type="EMBL" id="PSNY01000008">
    <property type="protein sequence ID" value="PPE69934.1"/>
    <property type="molecule type" value="Genomic_DNA"/>
</dbReference>
<dbReference type="InterPro" id="IPR036568">
    <property type="entry name" value="GGCT-like_sf"/>
</dbReference>
<evidence type="ECO:0000313" key="5">
    <source>
        <dbReference type="EMBL" id="PPE69934.1"/>
    </source>
</evidence>
<dbReference type="PANTHER" id="PTHR12510">
    <property type="entry name" value="TROPONIN C-AKIN-1 PROTEIN"/>
    <property type="match status" value="1"/>
</dbReference>
<comment type="caution">
    <text evidence="5">The sequence shown here is derived from an EMBL/GenBank/DDBJ whole genome shotgun (WGS) entry which is preliminary data.</text>
</comment>
<keyword evidence="6" id="KW-1185">Reference proteome</keyword>
<dbReference type="InterPro" id="IPR039126">
    <property type="entry name" value="GGACT"/>
</dbReference>
<protein>
    <recommendedName>
        <fullName evidence="3">Gamma-glutamylcyclotransferase family protein</fullName>
    </recommendedName>
</protein>
<dbReference type="Gene3D" id="3.10.490.10">
    <property type="entry name" value="Gamma-glutamyl cyclotransferase-like"/>
    <property type="match status" value="1"/>
</dbReference>
<proteinExistence type="inferred from homology"/>
<dbReference type="InterPro" id="IPR013024">
    <property type="entry name" value="GGCT-like"/>
</dbReference>
<evidence type="ECO:0000256" key="2">
    <source>
        <dbReference type="PIRSR" id="PIRSR639126-1"/>
    </source>
</evidence>
<dbReference type="GO" id="GO:0005829">
    <property type="term" value="C:cytosol"/>
    <property type="evidence" value="ECO:0007669"/>
    <property type="project" value="TreeGrafter"/>
</dbReference>
<feature type="active site" description="Proton acceptor" evidence="2">
    <location>
        <position position="127"/>
    </location>
</feature>
<evidence type="ECO:0000256" key="3">
    <source>
        <dbReference type="RuleBase" id="RU367036"/>
    </source>
</evidence>
<dbReference type="Pfam" id="PF06094">
    <property type="entry name" value="GGACT"/>
    <property type="match status" value="1"/>
</dbReference>
<evidence type="ECO:0000259" key="4">
    <source>
        <dbReference type="Pfam" id="PF06094"/>
    </source>
</evidence>
<reference evidence="5 6" key="1">
    <citation type="submission" date="2018-02" db="EMBL/GenBank/DDBJ databases">
        <title>Reclassifiation of [Polyangium] brachysporum DSM 7029 as Guopingzhaonella breviflexa gen. nov., sp. nov., a member of the family Comamonadaceae.</title>
        <authorList>
            <person name="Tang B."/>
        </authorList>
    </citation>
    <scope>NUCLEOTIDE SEQUENCE [LARGE SCALE GENOMIC DNA]</scope>
    <source>
        <strain evidence="5 6">DSM 15344</strain>
    </source>
</reference>